<dbReference type="Proteomes" id="UP000234857">
    <property type="component" value="Unassembled WGS sequence"/>
</dbReference>
<evidence type="ECO:0000313" key="1">
    <source>
        <dbReference type="EMBL" id="PLX17362.1"/>
    </source>
</evidence>
<sequence length="280" mass="32172">MELKGKTVFITGNSKNCGKTTFMNYLTAKLPYRDFVRITIGIDGEKEDAVFGHPKPKVFTKKDEIIISTVSNIESSSAQFEIIDVYPYKTCIGRIACAKTNREGYIELAGPETNKQLIEIIADMRTKGFDTFFIDGAVNRITQVSENKDAIFYYVSIVRSAKLQSSIDDIEKIFLLSQLEEKEISSKDDILIKGALTQNRLAEIKVKKTNIILKDITKVFLNLKDLKRLLKDQRLFVENRFSLQNIIVNLFDVNKDIFLKNLKEKKIKDIIIFNPYKEEF</sequence>
<dbReference type="EMBL" id="PKTG01000088">
    <property type="protein sequence ID" value="PLX17362.1"/>
    <property type="molecule type" value="Genomic_DNA"/>
</dbReference>
<gene>
    <name evidence="1" type="ORF">C0601_07810</name>
</gene>
<dbReference type="AlphaFoldDB" id="A0A2N5ZFD1"/>
<comment type="caution">
    <text evidence="1">The sequence shown here is derived from an EMBL/GenBank/DDBJ whole genome shotgun (WGS) entry which is preliminary data.</text>
</comment>
<proteinExistence type="predicted"/>
<organism evidence="1 2">
    <name type="scientific">Muiribacterium halophilum</name>
    <dbReference type="NCBI Taxonomy" id="2053465"/>
    <lineage>
        <taxon>Bacteria</taxon>
        <taxon>Candidatus Muiribacteriota</taxon>
        <taxon>Candidatus Muiribacteriia</taxon>
        <taxon>Candidatus Muiribacteriales</taxon>
        <taxon>Candidatus Muiribacteriaceae</taxon>
        <taxon>Candidatus Muiribacterium</taxon>
    </lineage>
</organism>
<accession>A0A2N5ZFD1</accession>
<name>A0A2N5ZFD1_MUIH1</name>
<evidence type="ECO:0000313" key="2">
    <source>
        <dbReference type="Proteomes" id="UP000234857"/>
    </source>
</evidence>
<reference evidence="1 2" key="1">
    <citation type="submission" date="2017-11" db="EMBL/GenBank/DDBJ databases">
        <title>Genome-resolved metagenomics identifies genetic mobility, metabolic interactions, and unexpected diversity in perchlorate-reducing communities.</title>
        <authorList>
            <person name="Barnum T.P."/>
            <person name="Figueroa I.A."/>
            <person name="Carlstrom C.I."/>
            <person name="Lucas L.N."/>
            <person name="Engelbrektson A.L."/>
            <person name="Coates J.D."/>
        </authorList>
    </citation>
    <scope>NUCLEOTIDE SEQUENCE [LARGE SCALE GENOMIC DNA]</scope>
    <source>
        <strain evidence="1">BM706</strain>
    </source>
</reference>
<protein>
    <submittedName>
        <fullName evidence="1">Uncharacterized protein</fullName>
    </submittedName>
</protein>